<dbReference type="OrthoDB" id="5522207at2"/>
<dbReference type="RefSeq" id="WP_054063165.1">
    <property type="nucleotide sequence ID" value="NZ_JSYZ01000010.1"/>
</dbReference>
<sequence>MKTQTTMYQALLAAECCDTHATLILQTLDIPKDLRLLFEPGRLLMTDGVQALQAVGLLDGLPYLIRHLLCDWGNLKAAQWAVNLQSLQNGEGLLSIYYAGGNDEICLYLYSAPSRAFTLMLLADELDCMQHLQTQR</sequence>
<evidence type="ECO:0000313" key="1">
    <source>
        <dbReference type="EMBL" id="KPA90348.1"/>
    </source>
</evidence>
<proteinExistence type="predicted"/>
<dbReference type="Proteomes" id="UP000037931">
    <property type="component" value="Unassembled WGS sequence"/>
</dbReference>
<reference evidence="1 2" key="1">
    <citation type="journal article" date="2015" name="PLoS ONE">
        <title>Rice-Infecting Pseudomonas Genomes Are Highly Accessorized and Harbor Multiple Putative Virulence Mechanisms to Cause Sheath Brown Rot.</title>
        <authorList>
            <person name="Quibod I.L."/>
            <person name="Grande G."/>
            <person name="Oreiro E.G."/>
            <person name="Borja F.N."/>
            <person name="Dossa G.S."/>
            <person name="Mauleon R."/>
            <person name="Cruz C.V."/>
            <person name="Oliva R."/>
        </authorList>
    </citation>
    <scope>NUCLEOTIDE SEQUENCE [LARGE SCALE GENOMIC DNA]</scope>
    <source>
        <strain evidence="1 2">IRRI 6609</strain>
    </source>
</reference>
<evidence type="ECO:0000313" key="2">
    <source>
        <dbReference type="Proteomes" id="UP000037931"/>
    </source>
</evidence>
<organism evidence="1 2">
    <name type="scientific">Pseudomonas asplenii</name>
    <dbReference type="NCBI Taxonomy" id="53407"/>
    <lineage>
        <taxon>Bacteria</taxon>
        <taxon>Pseudomonadati</taxon>
        <taxon>Pseudomonadota</taxon>
        <taxon>Gammaproteobacteria</taxon>
        <taxon>Pseudomonadales</taxon>
        <taxon>Pseudomonadaceae</taxon>
        <taxon>Pseudomonas</taxon>
    </lineage>
</organism>
<accession>A0A0N0VJG2</accession>
<comment type="caution">
    <text evidence="1">The sequence shown here is derived from an EMBL/GenBank/DDBJ whole genome shotgun (WGS) entry which is preliminary data.</text>
</comment>
<dbReference type="PATRIC" id="fig|50340.43.peg.451"/>
<name>A0A0N0VJG2_9PSED</name>
<dbReference type="EMBL" id="JSYZ01000010">
    <property type="protein sequence ID" value="KPA90348.1"/>
    <property type="molecule type" value="Genomic_DNA"/>
</dbReference>
<gene>
    <name evidence="1" type="ORF">PF66_03156</name>
</gene>
<protein>
    <submittedName>
        <fullName evidence="1">Uncharacterized protein</fullName>
    </submittedName>
</protein>
<keyword evidence="2" id="KW-1185">Reference proteome</keyword>
<dbReference type="AlphaFoldDB" id="A0A0N0VJG2"/>